<dbReference type="Gene3D" id="3.40.30.10">
    <property type="entry name" value="Glutaredoxin"/>
    <property type="match status" value="1"/>
</dbReference>
<evidence type="ECO:0000313" key="7">
    <source>
        <dbReference type="Proteomes" id="UP000321361"/>
    </source>
</evidence>
<dbReference type="CDD" id="cd03036">
    <property type="entry name" value="ArsC_like"/>
    <property type="match status" value="1"/>
</dbReference>
<comment type="similarity">
    <text evidence="3">Belongs to the ArsC family.</text>
</comment>
<evidence type="ECO:0000313" key="5">
    <source>
        <dbReference type="EMBL" id="OAQ56070.1"/>
    </source>
</evidence>
<organism evidence="5 6">
    <name type="scientific">Enterococcus thailandicus</name>
    <dbReference type="NCBI Taxonomy" id="417368"/>
    <lineage>
        <taxon>Bacteria</taxon>
        <taxon>Bacillati</taxon>
        <taxon>Bacillota</taxon>
        <taxon>Bacilli</taxon>
        <taxon>Lactobacillales</taxon>
        <taxon>Enterococcaceae</taxon>
        <taxon>Enterococcus</taxon>
    </lineage>
</organism>
<dbReference type="Proteomes" id="UP000078516">
    <property type="component" value="Unassembled WGS sequence"/>
</dbReference>
<dbReference type="AlphaFoldDB" id="A0A179ET27"/>
<gene>
    <name evidence="4" type="primary">arsC</name>
    <name evidence="5" type="ORF">A6E74_04945</name>
    <name evidence="4" type="ORF">ETH01_15300</name>
</gene>
<dbReference type="EMBL" id="BJUG01000007">
    <property type="protein sequence ID" value="GEK37243.1"/>
    <property type="molecule type" value="Genomic_DNA"/>
</dbReference>
<reference evidence="4 7" key="2">
    <citation type="submission" date="2019-07" db="EMBL/GenBank/DDBJ databases">
        <title>Whole genome shotgun sequence of Enterococcus thailandicus NBRC 101867.</title>
        <authorList>
            <person name="Hosoyama A."/>
            <person name="Uohara A."/>
            <person name="Ohji S."/>
            <person name="Ichikawa N."/>
        </authorList>
    </citation>
    <scope>NUCLEOTIDE SEQUENCE [LARGE SCALE GENOMIC DNA]</scope>
    <source>
        <strain evidence="4 7">NBRC 101867</strain>
    </source>
</reference>
<evidence type="ECO:0000256" key="2">
    <source>
        <dbReference type="ARBA" id="ARBA00023284"/>
    </source>
</evidence>
<dbReference type="OrthoDB" id="9794155at2"/>
<comment type="caution">
    <text evidence="5">The sequence shown here is derived from an EMBL/GenBank/DDBJ whole genome shotgun (WGS) entry which is preliminary data.</text>
</comment>
<dbReference type="GeneID" id="77488047"/>
<sequence length="118" mass="13615">MYTFYWYPKCSTCKKAKAWLDTHQIAYQTVDMVQETPTAQTIETWLTNTDLPMRRLFNTSGMKYRELGLKSQIDGFSIEEASELLSTDGMLIKRPLLVKEDQVVTVGYNEKTYEGALV</sequence>
<dbReference type="InterPro" id="IPR006504">
    <property type="entry name" value="Tscrpt_reg_Spx/MgsR"/>
</dbReference>
<dbReference type="InterPro" id="IPR006660">
    <property type="entry name" value="Arsenate_reductase-like"/>
</dbReference>
<keyword evidence="1" id="KW-1015">Disulfide bond</keyword>
<name>A0A179ET27_ENTTH</name>
<keyword evidence="2" id="KW-0676">Redox-active center</keyword>
<dbReference type="PATRIC" id="fig|417368.6.peg.615"/>
<dbReference type="Proteomes" id="UP000321361">
    <property type="component" value="Unassembled WGS sequence"/>
</dbReference>
<protein>
    <submittedName>
        <fullName evidence="4">Arsenate reductase</fullName>
    </submittedName>
</protein>
<keyword evidence="6" id="KW-1185">Reference proteome</keyword>
<dbReference type="EMBL" id="LWMN01000011">
    <property type="protein sequence ID" value="OAQ56070.1"/>
    <property type="molecule type" value="Genomic_DNA"/>
</dbReference>
<dbReference type="PANTHER" id="PTHR30041:SF8">
    <property type="entry name" value="PROTEIN YFFB"/>
    <property type="match status" value="1"/>
</dbReference>
<reference evidence="5 6" key="1">
    <citation type="submission" date="2016-04" db="EMBL/GenBank/DDBJ databases">
        <title>Draft genome of an Enterococcus thailandicus strain isolated from bovine feces.</title>
        <authorList>
            <person name="Beukers A.G."/>
            <person name="Zaheer R."/>
            <person name="Goji N."/>
            <person name="Cook S.R."/>
            <person name="Amoako K."/>
            <person name="Chaves A.V."/>
            <person name="Ward M.P."/>
            <person name="Mcallister T.A."/>
        </authorList>
    </citation>
    <scope>NUCLEOTIDE SEQUENCE [LARGE SCALE GENOMIC DNA]</scope>
    <source>
        <strain evidence="5 6">F0711D 46</strain>
    </source>
</reference>
<dbReference type="NCBIfam" id="TIGR01617">
    <property type="entry name" value="arsC_related"/>
    <property type="match status" value="1"/>
</dbReference>
<dbReference type="RefSeq" id="WP_067482777.1">
    <property type="nucleotide sequence ID" value="NZ_BJUG01000007.1"/>
</dbReference>
<dbReference type="PANTHER" id="PTHR30041">
    <property type="entry name" value="ARSENATE REDUCTASE"/>
    <property type="match status" value="1"/>
</dbReference>
<evidence type="ECO:0000256" key="1">
    <source>
        <dbReference type="ARBA" id="ARBA00023157"/>
    </source>
</evidence>
<dbReference type="SUPFAM" id="SSF52833">
    <property type="entry name" value="Thioredoxin-like"/>
    <property type="match status" value="1"/>
</dbReference>
<evidence type="ECO:0000313" key="6">
    <source>
        <dbReference type="Proteomes" id="UP000078516"/>
    </source>
</evidence>
<proteinExistence type="inferred from homology"/>
<dbReference type="PROSITE" id="PS51353">
    <property type="entry name" value="ARSC"/>
    <property type="match status" value="1"/>
</dbReference>
<dbReference type="KEGG" id="eth:CK496_10405"/>
<dbReference type="Pfam" id="PF03960">
    <property type="entry name" value="ArsC"/>
    <property type="match status" value="1"/>
</dbReference>
<evidence type="ECO:0000256" key="3">
    <source>
        <dbReference type="PROSITE-ProRule" id="PRU01282"/>
    </source>
</evidence>
<accession>A0A179ET27</accession>
<dbReference type="InterPro" id="IPR036249">
    <property type="entry name" value="Thioredoxin-like_sf"/>
</dbReference>
<evidence type="ECO:0000313" key="4">
    <source>
        <dbReference type="EMBL" id="GEK37243.1"/>
    </source>
</evidence>